<sequence>MADAPLMVVDGTGVVTGWSRSAEQRFGPATAEALGLHVMDVLAQEGERGGEGTSEGLRLAPLAGEGWGVWTAGEGEDALGRALLDVMFTQAHIRVHVLDPDLRLLRISDPSADPDTDETARLRGRPFREVCAFEEPERMEAYVREVLRTGVPGVERRFRAAAEGRPGGRRTLSLTAFRLQEGHGTRQDGHSTVLGVSVSVVDVTERVQRQVRDEALAAVRDSVGRTLDVEATCRDLAEALVPGYADVGAVEVVDNVLRGENPQPGPLDRDVPLRRAAYGGGSEPAHPLGDVRAVPSGTPYQRALSDLRVRVVPLDDITWADADPARARSVREIGAHSLLLAPLTLRGAVLGLVSLYRCGDSEPFTEADIPVVEAMASRTALGIDNARRYVHEYTIASALQRRLLPQSPVVQPAVETHHLLIPGGGAGCWFDTVALSGARTALVVGEVAESGIHAATTMGQLRTVVQALAALDLEPDELLARLYDTAGRLAQERAQLPASDPLHREPLTATCAYAVYDPFTETCTVASAGHPAPLVVTTDGAASFVEVPQGPPLGTLDREPVAAVTFPVREGSLIALHSAALSRHAEPRSGALRQALSRTDRPLRDLCDTIAYALPDSPDLRGAALLLARTHAMPDDRYAAWELPYDKTAPATARRLTSKTLAGWHVNGDTGDATELIVSELVTNAVRYGSPPVELRLILDRGLTCEIRDGSTTAPYMKYAGAVDEGGRGLFIISQLASLWGTRYAAEGKTVWSEQAIPEEAEDDGDADAGV</sequence>
<dbReference type="InterPro" id="IPR003594">
    <property type="entry name" value="HATPase_dom"/>
</dbReference>
<accession>A0ABW6X133</accession>
<comment type="caution">
    <text evidence="4">The sequence shown here is derived from an EMBL/GenBank/DDBJ whole genome shotgun (WGS) entry which is preliminary data.</text>
</comment>
<dbReference type="SMART" id="SM00065">
    <property type="entry name" value="GAF"/>
    <property type="match status" value="1"/>
</dbReference>
<name>A0ABW6X133_9ACTN</name>
<feature type="domain" description="PPM-type phosphatase" evidence="3">
    <location>
        <begin position="411"/>
        <end position="630"/>
    </location>
</feature>
<evidence type="ECO:0000313" key="4">
    <source>
        <dbReference type="EMBL" id="MFF5895760.1"/>
    </source>
</evidence>
<gene>
    <name evidence="4" type="ORF">ACFY8O_07505</name>
</gene>
<protein>
    <submittedName>
        <fullName evidence="4">SpoIIE family protein phosphatase</fullName>
    </submittedName>
</protein>
<dbReference type="Gene3D" id="3.30.565.10">
    <property type="entry name" value="Histidine kinase-like ATPase, C-terminal domain"/>
    <property type="match status" value="1"/>
</dbReference>
<dbReference type="Pfam" id="PF13581">
    <property type="entry name" value="HATPase_c_2"/>
    <property type="match status" value="1"/>
</dbReference>
<dbReference type="InterPro" id="IPR036457">
    <property type="entry name" value="PPM-type-like_dom_sf"/>
</dbReference>
<dbReference type="Gene3D" id="3.30.450.20">
    <property type="entry name" value="PAS domain"/>
    <property type="match status" value="1"/>
</dbReference>
<evidence type="ECO:0000256" key="1">
    <source>
        <dbReference type="ARBA" id="ARBA00022801"/>
    </source>
</evidence>
<evidence type="ECO:0000259" key="2">
    <source>
        <dbReference type="SMART" id="SM00065"/>
    </source>
</evidence>
<dbReference type="EMBL" id="JBIBEG010000002">
    <property type="protein sequence ID" value="MFF5895760.1"/>
    <property type="molecule type" value="Genomic_DNA"/>
</dbReference>
<dbReference type="Proteomes" id="UP001602322">
    <property type="component" value="Unassembled WGS sequence"/>
</dbReference>
<proteinExistence type="predicted"/>
<dbReference type="Pfam" id="PF08448">
    <property type="entry name" value="PAS_4"/>
    <property type="match status" value="1"/>
</dbReference>
<dbReference type="Pfam" id="PF01590">
    <property type="entry name" value="GAF"/>
    <property type="match status" value="1"/>
</dbReference>
<dbReference type="PANTHER" id="PTHR43156:SF2">
    <property type="entry name" value="STAGE II SPORULATION PROTEIN E"/>
    <property type="match status" value="1"/>
</dbReference>
<dbReference type="Pfam" id="PF07228">
    <property type="entry name" value="SpoIIE"/>
    <property type="match status" value="1"/>
</dbReference>
<dbReference type="InterPro" id="IPR052016">
    <property type="entry name" value="Bact_Sigma-Reg"/>
</dbReference>
<dbReference type="InterPro" id="IPR036890">
    <property type="entry name" value="HATPase_C_sf"/>
</dbReference>
<organism evidence="4 5">
    <name type="scientific">Streptomyces argenteolus</name>
    <dbReference type="NCBI Taxonomy" id="67274"/>
    <lineage>
        <taxon>Bacteria</taxon>
        <taxon>Bacillati</taxon>
        <taxon>Actinomycetota</taxon>
        <taxon>Actinomycetes</taxon>
        <taxon>Kitasatosporales</taxon>
        <taxon>Streptomycetaceae</taxon>
        <taxon>Streptomyces</taxon>
    </lineage>
</organism>
<dbReference type="SUPFAM" id="SSF55781">
    <property type="entry name" value="GAF domain-like"/>
    <property type="match status" value="1"/>
</dbReference>
<dbReference type="InterPro" id="IPR035965">
    <property type="entry name" value="PAS-like_dom_sf"/>
</dbReference>
<dbReference type="Gene3D" id="3.60.40.10">
    <property type="entry name" value="PPM-type phosphatase domain"/>
    <property type="match status" value="1"/>
</dbReference>
<dbReference type="RefSeq" id="WP_387899852.1">
    <property type="nucleotide sequence ID" value="NZ_JBIBEG010000002.1"/>
</dbReference>
<dbReference type="PANTHER" id="PTHR43156">
    <property type="entry name" value="STAGE II SPORULATION PROTEIN E-RELATED"/>
    <property type="match status" value="1"/>
</dbReference>
<feature type="domain" description="GAF" evidence="2">
    <location>
        <begin position="211"/>
        <end position="393"/>
    </location>
</feature>
<dbReference type="InterPro" id="IPR003018">
    <property type="entry name" value="GAF"/>
</dbReference>
<keyword evidence="5" id="KW-1185">Reference proteome</keyword>
<dbReference type="SMART" id="SM00331">
    <property type="entry name" value="PP2C_SIG"/>
    <property type="match status" value="1"/>
</dbReference>
<dbReference type="InterPro" id="IPR029016">
    <property type="entry name" value="GAF-like_dom_sf"/>
</dbReference>
<dbReference type="Gene3D" id="3.30.450.40">
    <property type="match status" value="1"/>
</dbReference>
<keyword evidence="1" id="KW-0378">Hydrolase</keyword>
<dbReference type="InterPro" id="IPR001932">
    <property type="entry name" value="PPM-type_phosphatase-like_dom"/>
</dbReference>
<evidence type="ECO:0000313" key="5">
    <source>
        <dbReference type="Proteomes" id="UP001602322"/>
    </source>
</evidence>
<dbReference type="SUPFAM" id="SSF55785">
    <property type="entry name" value="PYP-like sensor domain (PAS domain)"/>
    <property type="match status" value="2"/>
</dbReference>
<reference evidence="4 5" key="1">
    <citation type="submission" date="2024-10" db="EMBL/GenBank/DDBJ databases">
        <title>The Natural Products Discovery Center: Release of the First 8490 Sequenced Strains for Exploring Actinobacteria Biosynthetic Diversity.</title>
        <authorList>
            <person name="Kalkreuter E."/>
            <person name="Kautsar S.A."/>
            <person name="Yang D."/>
            <person name="Bader C.D."/>
            <person name="Teijaro C.N."/>
            <person name="Fluegel L."/>
            <person name="Davis C.M."/>
            <person name="Simpson J.R."/>
            <person name="Lauterbach L."/>
            <person name="Steele A.D."/>
            <person name="Gui C."/>
            <person name="Meng S."/>
            <person name="Li G."/>
            <person name="Viehrig K."/>
            <person name="Ye F."/>
            <person name="Su P."/>
            <person name="Kiefer A.F."/>
            <person name="Nichols A."/>
            <person name="Cepeda A.J."/>
            <person name="Yan W."/>
            <person name="Fan B."/>
            <person name="Jiang Y."/>
            <person name="Adhikari A."/>
            <person name="Zheng C.-J."/>
            <person name="Schuster L."/>
            <person name="Cowan T.M."/>
            <person name="Smanski M.J."/>
            <person name="Chevrette M.G."/>
            <person name="De Carvalho L.P.S."/>
            <person name="Shen B."/>
        </authorList>
    </citation>
    <scope>NUCLEOTIDE SEQUENCE [LARGE SCALE GENOMIC DNA]</scope>
    <source>
        <strain evidence="4 5">NPDC012540</strain>
    </source>
</reference>
<evidence type="ECO:0000259" key="3">
    <source>
        <dbReference type="SMART" id="SM00331"/>
    </source>
</evidence>
<dbReference type="InterPro" id="IPR013656">
    <property type="entry name" value="PAS_4"/>
</dbReference>
<dbReference type="CDD" id="cd16936">
    <property type="entry name" value="HATPase_RsbW-like"/>
    <property type="match status" value="1"/>
</dbReference>